<reference evidence="2" key="1">
    <citation type="submission" date="2023-03" db="EMBL/GenBank/DDBJ databases">
        <title>Massive genome expansion in bonnet fungi (Mycena s.s.) driven by repeated elements and novel gene families across ecological guilds.</title>
        <authorList>
            <consortium name="Lawrence Berkeley National Laboratory"/>
            <person name="Harder C.B."/>
            <person name="Miyauchi S."/>
            <person name="Viragh M."/>
            <person name="Kuo A."/>
            <person name="Thoen E."/>
            <person name="Andreopoulos B."/>
            <person name="Lu D."/>
            <person name="Skrede I."/>
            <person name="Drula E."/>
            <person name="Henrissat B."/>
            <person name="Morin E."/>
            <person name="Kohler A."/>
            <person name="Barry K."/>
            <person name="LaButti K."/>
            <person name="Morin E."/>
            <person name="Salamov A."/>
            <person name="Lipzen A."/>
            <person name="Mereny Z."/>
            <person name="Hegedus B."/>
            <person name="Baldrian P."/>
            <person name="Stursova M."/>
            <person name="Weitz H."/>
            <person name="Taylor A."/>
            <person name="Grigoriev I.V."/>
            <person name="Nagy L.G."/>
            <person name="Martin F."/>
            <person name="Kauserud H."/>
        </authorList>
    </citation>
    <scope>NUCLEOTIDE SEQUENCE</scope>
    <source>
        <strain evidence="2">9144</strain>
    </source>
</reference>
<feature type="transmembrane region" description="Helical" evidence="1">
    <location>
        <begin position="148"/>
        <end position="171"/>
    </location>
</feature>
<feature type="transmembrane region" description="Helical" evidence="1">
    <location>
        <begin position="225"/>
        <end position="246"/>
    </location>
</feature>
<organism evidence="2 3">
    <name type="scientific">Mycena pura</name>
    <dbReference type="NCBI Taxonomy" id="153505"/>
    <lineage>
        <taxon>Eukaryota</taxon>
        <taxon>Fungi</taxon>
        <taxon>Dikarya</taxon>
        <taxon>Basidiomycota</taxon>
        <taxon>Agaricomycotina</taxon>
        <taxon>Agaricomycetes</taxon>
        <taxon>Agaricomycetidae</taxon>
        <taxon>Agaricales</taxon>
        <taxon>Marasmiineae</taxon>
        <taxon>Mycenaceae</taxon>
        <taxon>Mycena</taxon>
    </lineage>
</organism>
<sequence length="397" mass="43067">MAAGLLLSVNLAALACESLLYGMYFVLFTCSMYLLVVRSLASRKSHYVSAARAKSRPALRDSVFRSTVFITAICLFCVLTAHWITTVYRAFLAFIYFRDGDAATEFYADISQVTELIHKGLLLLSILIGDCLIIHRLWVVWERRWPVVLFPIFMLVALTLCSIITVFTVSLKDTATDFFSDPWLTTNCFLTLVTNVYSTGFITYKIWNISAQPVGRIGALNLRDFLVIVVESAALYASWVIVYTATFRAGSLVQYVVIQCAPAVVGIVNALIHTRVGLGWALETGGSQRSAPAGATEATALAFARGVGRTPTAAGGDVTAEAGESVAVEKEAAVRHGHAGELEGRRFGEDEEANVGLGYGTLAVQHCAGCVCGHGNIHRHYAILQEKLHSVVAEASV</sequence>
<keyword evidence="1" id="KW-0472">Membrane</keyword>
<evidence type="ECO:0000313" key="2">
    <source>
        <dbReference type="EMBL" id="KAJ7190446.1"/>
    </source>
</evidence>
<feature type="transmembrane region" description="Helical" evidence="1">
    <location>
        <begin position="121"/>
        <end position="141"/>
    </location>
</feature>
<feature type="transmembrane region" description="Helical" evidence="1">
    <location>
        <begin position="252"/>
        <end position="272"/>
    </location>
</feature>
<dbReference type="AlphaFoldDB" id="A0AAD6UM81"/>
<keyword evidence="1" id="KW-0812">Transmembrane</keyword>
<keyword evidence="3" id="KW-1185">Reference proteome</keyword>
<evidence type="ECO:0000256" key="1">
    <source>
        <dbReference type="SAM" id="Phobius"/>
    </source>
</evidence>
<accession>A0AAD6UM81</accession>
<gene>
    <name evidence="2" type="ORF">GGX14DRAFT_579824</name>
</gene>
<keyword evidence="1" id="KW-1133">Transmembrane helix</keyword>
<name>A0AAD6UM81_9AGAR</name>
<feature type="transmembrane region" description="Helical" evidence="1">
    <location>
        <begin position="23"/>
        <end position="41"/>
    </location>
</feature>
<evidence type="ECO:0000313" key="3">
    <source>
        <dbReference type="Proteomes" id="UP001219525"/>
    </source>
</evidence>
<dbReference type="EMBL" id="JARJCW010000149">
    <property type="protein sequence ID" value="KAJ7190446.1"/>
    <property type="molecule type" value="Genomic_DNA"/>
</dbReference>
<proteinExistence type="predicted"/>
<protein>
    <submittedName>
        <fullName evidence="2">Uncharacterized protein</fullName>
    </submittedName>
</protein>
<feature type="transmembrane region" description="Helical" evidence="1">
    <location>
        <begin position="183"/>
        <end position="204"/>
    </location>
</feature>
<comment type="caution">
    <text evidence="2">The sequence shown here is derived from an EMBL/GenBank/DDBJ whole genome shotgun (WGS) entry which is preliminary data.</text>
</comment>
<dbReference type="Proteomes" id="UP001219525">
    <property type="component" value="Unassembled WGS sequence"/>
</dbReference>
<feature type="transmembrane region" description="Helical" evidence="1">
    <location>
        <begin position="62"/>
        <end position="84"/>
    </location>
</feature>